<dbReference type="GO" id="GO:0034657">
    <property type="term" value="C:GID complex"/>
    <property type="evidence" value="ECO:0007669"/>
    <property type="project" value="TreeGrafter"/>
</dbReference>
<dbReference type="GO" id="GO:0005737">
    <property type="term" value="C:cytoplasm"/>
    <property type="evidence" value="ECO:0007669"/>
    <property type="project" value="TreeGrafter"/>
</dbReference>
<dbReference type="VEuPathDB" id="PiroplasmaDB:BBOV_III003430"/>
<dbReference type="InterPro" id="IPR024964">
    <property type="entry name" value="CTLH/CRA"/>
</dbReference>
<gene>
    <name evidence="3" type="primary">BBOV_III003430</name>
</gene>
<feature type="region of interest" description="Disordered" evidence="1">
    <location>
        <begin position="1"/>
        <end position="24"/>
    </location>
</feature>
<accession>S6C8Q6</accession>
<proteinExistence type="evidence at transcript level"/>
<sequence length="476" mass="53455">MEAPSESNVPPVSDSDSDVPIRRPRRQLDLVAARCTRETQTGNANNVDTGRNKQRNKNVDTSLVAISIECAQRSIDSLEPLLDKELLLITSYLSKKLVTLESSDEVISKLYRALERLGNLESSIRSIDSEVGQYLDQLIARLGVLADGQSIYNRSKDDTDFDKHRKRVSWIAANYLCRKGFTTTAEEHMRHESLEGLVDLDVYIQWDKIRTDLRGRRLGSAIEWARANKTYLEKLDPRFLVNLRVQEAIELIRRYDITGVTAIARSFDKADRDRCDDIGKLFAALVMMQSTKPEVPNVDPGNDSLGAPVDQGKEPRYCCLYCTTATDVCELCGRYADLFSDDRWDNLCQEFDSVSAAVYGLNKRPLLESLVHTGLCAIKTAGCKDQRNSTCPACLPDLQEYVNQIPSTTKLDSVLICPVTGELMDYDNLPFTSPGGCVISDRGLRVLEHTGEEGHIICPRTEDRISREECQKVFVT</sequence>
<dbReference type="AlphaFoldDB" id="S6C8Q6"/>
<dbReference type="InterPro" id="IPR006595">
    <property type="entry name" value="CTLH_C"/>
</dbReference>
<organism evidence="3">
    <name type="scientific">Babesia bovis</name>
    <dbReference type="NCBI Taxonomy" id="5865"/>
    <lineage>
        <taxon>Eukaryota</taxon>
        <taxon>Sar</taxon>
        <taxon>Alveolata</taxon>
        <taxon>Apicomplexa</taxon>
        <taxon>Aconoidasida</taxon>
        <taxon>Piroplasmida</taxon>
        <taxon>Babesiidae</taxon>
        <taxon>Babesia</taxon>
    </lineage>
</organism>
<dbReference type="InterPro" id="IPR045098">
    <property type="entry name" value="Fyv10_fam"/>
</dbReference>
<dbReference type="GO" id="GO:0004842">
    <property type="term" value="F:ubiquitin-protein transferase activity"/>
    <property type="evidence" value="ECO:0007669"/>
    <property type="project" value="InterPro"/>
</dbReference>
<feature type="domain" description="CTLH" evidence="2">
    <location>
        <begin position="202"/>
        <end position="259"/>
    </location>
</feature>
<dbReference type="PANTHER" id="PTHR12170:SF2">
    <property type="entry name" value="E3 UBIQUITIN-PROTEIN TRANSFERASE MAEA"/>
    <property type="match status" value="1"/>
</dbReference>
<dbReference type="GO" id="GO:0043161">
    <property type="term" value="P:proteasome-mediated ubiquitin-dependent protein catabolic process"/>
    <property type="evidence" value="ECO:0007669"/>
    <property type="project" value="InterPro"/>
</dbReference>
<protein>
    <recommendedName>
        <fullName evidence="2">CTLH domain-containing protein</fullName>
    </recommendedName>
</protein>
<dbReference type="GO" id="GO:0005634">
    <property type="term" value="C:nucleus"/>
    <property type="evidence" value="ECO:0007669"/>
    <property type="project" value="TreeGrafter"/>
</dbReference>
<dbReference type="EMBL" id="AK441171">
    <property type="protein sequence ID" value="BAN64965.1"/>
    <property type="molecule type" value="mRNA"/>
</dbReference>
<evidence type="ECO:0000259" key="2">
    <source>
        <dbReference type="PROSITE" id="PS50897"/>
    </source>
</evidence>
<dbReference type="SMART" id="SM00668">
    <property type="entry name" value="CTLH"/>
    <property type="match status" value="1"/>
</dbReference>
<dbReference type="PROSITE" id="PS50897">
    <property type="entry name" value="CTLH"/>
    <property type="match status" value="1"/>
</dbReference>
<reference evidence="3" key="1">
    <citation type="journal article" date="2014" name="BMC Genomics">
        <title>The Babesia bovis gene and promoter model: an update from full-length EST analysis.</title>
        <authorList>
            <person name="Yamagishi J."/>
            <person name="Wakaguri H."/>
            <person name="Yokoyama N."/>
            <person name="Yamashita R."/>
            <person name="Suzuki Y."/>
            <person name="Xuan X."/>
            <person name="Igarashi I."/>
        </authorList>
    </citation>
    <scope>NUCLEOTIDE SEQUENCE</scope>
    <source>
        <strain evidence="3">Texas</strain>
    </source>
</reference>
<name>S6C8Q6_BABBO</name>
<evidence type="ECO:0000256" key="1">
    <source>
        <dbReference type="SAM" id="MobiDB-lite"/>
    </source>
</evidence>
<dbReference type="PANTHER" id="PTHR12170">
    <property type="entry name" value="MACROPHAGE ERYTHROBLAST ATTACHER-RELATED"/>
    <property type="match status" value="1"/>
</dbReference>
<dbReference type="Pfam" id="PF10607">
    <property type="entry name" value="CTLH"/>
    <property type="match status" value="1"/>
</dbReference>
<evidence type="ECO:0000313" key="3">
    <source>
        <dbReference type="EMBL" id="BAN64965.1"/>
    </source>
</evidence>